<name>A0A6B5MKV8_KLEPN</name>
<dbReference type="RefSeq" id="WP_042632424.1">
    <property type="nucleotide sequence ID" value="NZ_PIEF01000066.1"/>
</dbReference>
<proteinExistence type="predicted"/>
<organism evidence="1">
    <name type="scientific">Klebsiella pneumoniae</name>
    <dbReference type="NCBI Taxonomy" id="573"/>
    <lineage>
        <taxon>Bacteria</taxon>
        <taxon>Pseudomonadati</taxon>
        <taxon>Pseudomonadota</taxon>
        <taxon>Gammaproteobacteria</taxon>
        <taxon>Enterobacterales</taxon>
        <taxon>Enterobacteriaceae</taxon>
        <taxon>Klebsiella/Raoultella group</taxon>
        <taxon>Klebsiella</taxon>
        <taxon>Klebsiella pneumoniae complex</taxon>
    </lineage>
</organism>
<comment type="caution">
    <text evidence="1">The sequence shown here is derived from an EMBL/GenBank/DDBJ whole genome shotgun (WGS) entry which is preliminary data.</text>
</comment>
<reference evidence="2 3" key="2">
    <citation type="submission" date="2020-02" db="EMBL/GenBank/DDBJ databases">
        <title>Klebsiella pneumoniae genome sequencing and assembly.</title>
        <authorList>
            <person name="Starkova P.S."/>
            <person name="Sulyan O.S."/>
            <person name="Likholetova D.V."/>
            <person name="Ageevets V.A."/>
            <person name="Lazareva I.V."/>
            <person name="Sopova J.V."/>
            <person name="Sidorenko S.V."/>
        </authorList>
    </citation>
    <scope>NUCLEOTIDE SEQUENCE [LARGE SCALE GENOMIC DNA]</scope>
    <source>
        <strain evidence="2 3">2429</strain>
    </source>
</reference>
<dbReference type="EMBL" id="JAAKYD010000014">
    <property type="protein sequence ID" value="NGN73686.1"/>
    <property type="molecule type" value="Genomic_DNA"/>
</dbReference>
<gene>
    <name evidence="2" type="ORF">G4V31_16305</name>
    <name evidence="1" type="ORF">GY104_12470</name>
</gene>
<sequence>MHRESYFTAGLLSWHLRWFRKPDNNNVAVTKENMVHPGGLLGCASPYGPLLTQRYPPWCWR</sequence>
<dbReference type="Proteomes" id="UP000479475">
    <property type="component" value="Unassembled WGS sequence"/>
</dbReference>
<evidence type="ECO:0000313" key="3">
    <source>
        <dbReference type="Proteomes" id="UP000479475"/>
    </source>
</evidence>
<protein>
    <submittedName>
        <fullName evidence="1">Uncharacterized protein</fullName>
    </submittedName>
</protein>
<evidence type="ECO:0000313" key="2">
    <source>
        <dbReference type="EMBL" id="NGN73686.1"/>
    </source>
</evidence>
<reference evidence="1" key="1">
    <citation type="journal article" date="2020" name="Open Forum Infect. Dis.">
        <title>Microbiome restoration by RBX2660 does not preclude recurrence of multidrug-resistant urinary tract infection following subsequent antibiotic exposure: A case report.</title>
        <authorList>
            <person name="Keen E."/>
            <person name="Tasoff P."/>
            <person name="Hink T."/>
            <person name="Reske K."/>
            <person name="Dantas G."/>
            <person name="Kwon J."/>
            <person name="Dubberke E."/>
        </authorList>
    </citation>
    <scope>NUCLEOTIDE SEQUENCE</scope>
    <source>
        <strain evidence="1">Urine_1_19</strain>
    </source>
</reference>
<accession>A0A6B5MKV8</accession>
<dbReference type="AlphaFoldDB" id="A0A6B5MKV8"/>
<dbReference type="EMBL" id="JAAEFK010000010">
    <property type="protein sequence ID" value="NDL84174.1"/>
    <property type="molecule type" value="Genomic_DNA"/>
</dbReference>
<evidence type="ECO:0000313" key="1">
    <source>
        <dbReference type="EMBL" id="NDL84174.1"/>
    </source>
</evidence>